<keyword evidence="4" id="KW-1185">Reference proteome</keyword>
<sequence length="635" mass="70405">MNQMRDHEALFCGSLPSFDELMAVKAIIQPKNDDKISTIQPLCCRELIFTEPKVLVSPLMEGRNQLFLITPKPTSESPRFQKLLQRLNIQIAEPVTLTRNVFQFCFSFTMRQKLAPWWNKAGEFLVQGRDFMLENSKLNAISLEVTITDKISIGLQPFSLKLTPCKPEHFTASVKALEEFQSNQETRISDIAISDDLCFVLPRDISMRMQTVCGAPLTFTSSPLYPTSSLKLASHANHSNLTKKTPPQFNQCRPFTVQGTNTLEDTRKQVVTSSSSRLVSSQPTSYNPVVQPSTKSSGSPFPHLPLSPYVPCFTKNSSVSSIYHDSDLITASSNSVSRFTGTRITPMFSRKRVPSHGKEQHTGNNEKGHKTDLRGGCTPRATTVLSGVPSIYHADKPQNNLLSNSSLISRQAKMRKTVGNESGNKTTRLSRTLLESRNIHAEERRSMSDAANEDIGESVLSQIWAIENSPTELFDGASFSSRDISFGHSSRHSCQVSRSLPQTRPGLVITQASKRRNIAASPTDTSSCGSSSSSVTENAGPGTSPCLLNKPRSSPVQINDLPNEGMPSKGLKSKRKLQENVDVREMAIKQQLHKVNMVTLIDWLKKRGVPVKSKDKKEELANKVKGYISMIVHEQ</sequence>
<feature type="region of interest" description="Disordered" evidence="1">
    <location>
        <begin position="351"/>
        <end position="376"/>
    </location>
</feature>
<dbReference type="AlphaFoldDB" id="A0A2B4SVW1"/>
<feature type="domain" description="DUF4708" evidence="2">
    <location>
        <begin position="9"/>
        <end position="213"/>
    </location>
</feature>
<feature type="compositionally biased region" description="Basic and acidic residues" evidence="1">
    <location>
        <begin position="356"/>
        <end position="373"/>
    </location>
</feature>
<feature type="compositionally biased region" description="Low complexity" evidence="1">
    <location>
        <begin position="521"/>
        <end position="536"/>
    </location>
</feature>
<name>A0A2B4SVW1_STYPI</name>
<dbReference type="STRING" id="50429.A0A2B4SVW1"/>
<feature type="compositionally biased region" description="Low complexity" evidence="1">
    <location>
        <begin position="269"/>
        <end position="285"/>
    </location>
</feature>
<feature type="region of interest" description="Disordered" evidence="1">
    <location>
        <begin position="513"/>
        <end position="554"/>
    </location>
</feature>
<evidence type="ECO:0000313" key="3">
    <source>
        <dbReference type="EMBL" id="PFX33319.1"/>
    </source>
</evidence>
<gene>
    <name evidence="3" type="ORF">AWC38_SpisGene1836</name>
</gene>
<proteinExistence type="predicted"/>
<reference evidence="4" key="1">
    <citation type="journal article" date="2017" name="bioRxiv">
        <title>Comparative analysis of the genomes of Stylophora pistillata and Acropora digitifera provides evidence for extensive differences between species of corals.</title>
        <authorList>
            <person name="Voolstra C.R."/>
            <person name="Li Y."/>
            <person name="Liew Y.J."/>
            <person name="Baumgarten S."/>
            <person name="Zoccola D."/>
            <person name="Flot J.-F."/>
            <person name="Tambutte S."/>
            <person name="Allemand D."/>
            <person name="Aranda M."/>
        </authorList>
    </citation>
    <scope>NUCLEOTIDE SEQUENCE [LARGE SCALE GENOMIC DNA]</scope>
</reference>
<dbReference type="PANTHER" id="PTHR28495:SF1">
    <property type="entry name" value="GENE, 17266-RELATED"/>
    <property type="match status" value="1"/>
</dbReference>
<feature type="region of interest" description="Disordered" evidence="1">
    <location>
        <begin position="268"/>
        <end position="300"/>
    </location>
</feature>
<protein>
    <recommendedName>
        <fullName evidence="2">DUF4708 domain-containing protein</fullName>
    </recommendedName>
</protein>
<evidence type="ECO:0000313" key="4">
    <source>
        <dbReference type="Proteomes" id="UP000225706"/>
    </source>
</evidence>
<dbReference type="PANTHER" id="PTHR28495">
    <property type="entry name" value="HYPOTHETICAL PROTEIN LOC100359752"/>
    <property type="match status" value="1"/>
</dbReference>
<feature type="compositionally biased region" description="Polar residues" evidence="1">
    <location>
        <begin position="286"/>
        <end position="299"/>
    </location>
</feature>
<dbReference type="EMBL" id="LSMT01000013">
    <property type="protein sequence ID" value="PFX33319.1"/>
    <property type="molecule type" value="Genomic_DNA"/>
</dbReference>
<evidence type="ECO:0000259" key="2">
    <source>
        <dbReference type="Pfam" id="PF15813"/>
    </source>
</evidence>
<organism evidence="3 4">
    <name type="scientific">Stylophora pistillata</name>
    <name type="common">Smooth cauliflower coral</name>
    <dbReference type="NCBI Taxonomy" id="50429"/>
    <lineage>
        <taxon>Eukaryota</taxon>
        <taxon>Metazoa</taxon>
        <taxon>Cnidaria</taxon>
        <taxon>Anthozoa</taxon>
        <taxon>Hexacorallia</taxon>
        <taxon>Scleractinia</taxon>
        <taxon>Astrocoeniina</taxon>
        <taxon>Pocilloporidae</taxon>
        <taxon>Stylophora</taxon>
    </lineage>
</organism>
<dbReference type="Proteomes" id="UP000225706">
    <property type="component" value="Unassembled WGS sequence"/>
</dbReference>
<comment type="caution">
    <text evidence="3">The sequence shown here is derived from an EMBL/GenBank/DDBJ whole genome shotgun (WGS) entry which is preliminary data.</text>
</comment>
<dbReference type="OrthoDB" id="6285995at2759"/>
<dbReference type="Pfam" id="PF15813">
    <property type="entry name" value="DUF4708"/>
    <property type="match status" value="1"/>
</dbReference>
<dbReference type="InterPro" id="IPR031643">
    <property type="entry name" value="DUF4708"/>
</dbReference>
<evidence type="ECO:0000256" key="1">
    <source>
        <dbReference type="SAM" id="MobiDB-lite"/>
    </source>
</evidence>
<accession>A0A2B4SVW1</accession>